<dbReference type="Gene3D" id="2.60.120.620">
    <property type="entry name" value="q2cbj1_9rhob like domain"/>
    <property type="match status" value="1"/>
</dbReference>
<dbReference type="EMBL" id="BSOB01000053">
    <property type="protein sequence ID" value="GLQ95065.1"/>
    <property type="molecule type" value="Genomic_DNA"/>
</dbReference>
<reference evidence="2" key="1">
    <citation type="journal article" date="2019" name="Int. J. Syst. Evol. Microbiol.">
        <title>The Global Catalogue of Microorganisms (GCM) 10K type strain sequencing project: providing services to taxonomists for standard genome sequencing and annotation.</title>
        <authorList>
            <consortium name="The Broad Institute Genomics Platform"/>
            <consortium name="The Broad Institute Genome Sequencing Center for Infectious Disease"/>
            <person name="Wu L."/>
            <person name="Ma J."/>
        </authorList>
    </citation>
    <scope>NUCLEOTIDE SEQUENCE [LARGE SCALE GENOMIC DNA]</scope>
    <source>
        <strain evidence="2">NBRC 111980</strain>
    </source>
</reference>
<dbReference type="Proteomes" id="UP001156670">
    <property type="component" value="Unassembled WGS sequence"/>
</dbReference>
<accession>A0ABQ5XTQ0</accession>
<evidence type="ECO:0008006" key="3">
    <source>
        <dbReference type="Google" id="ProtNLM"/>
    </source>
</evidence>
<dbReference type="RefSeq" id="WP_284322750.1">
    <property type="nucleotide sequence ID" value="NZ_BSOB01000053.1"/>
</dbReference>
<keyword evidence="2" id="KW-1185">Reference proteome</keyword>
<sequence length="244" mass="27085">MQNRIASPVSALFDALTRDGFSFVTADVMQPLLQASGELSDWDAFTESWNHLGPDPYLAATGRLRRRRHATYAATPRNDVELMPHQPHYQSLQYNQLQGDIKRWFDPIDVSVANSASLRTILAFCNDFFSSLTPAVAQWQVEVHQFRIEASAGAAGEPTPEGSHRDGVDFVLVLLIDRHNIASGTTTIHTPDRKPLGDFTLTHPFDAALIHDPRVFHGVTPVTPLDPSEPAHRDVLVVTFRAIS</sequence>
<gene>
    <name evidence="1" type="ORF">GCM10007901_40180</name>
</gene>
<dbReference type="Pfam" id="PF10014">
    <property type="entry name" value="2OG-Fe_Oxy_2"/>
    <property type="match status" value="1"/>
</dbReference>
<name>A0ABQ5XTQ0_9GAMM</name>
<proteinExistence type="predicted"/>
<organism evidence="1 2">
    <name type="scientific">Dyella acidisoli</name>
    <dbReference type="NCBI Taxonomy" id="1867834"/>
    <lineage>
        <taxon>Bacteria</taxon>
        <taxon>Pseudomonadati</taxon>
        <taxon>Pseudomonadota</taxon>
        <taxon>Gammaproteobacteria</taxon>
        <taxon>Lysobacterales</taxon>
        <taxon>Rhodanobacteraceae</taxon>
        <taxon>Dyella</taxon>
    </lineage>
</organism>
<evidence type="ECO:0000313" key="1">
    <source>
        <dbReference type="EMBL" id="GLQ95065.1"/>
    </source>
</evidence>
<comment type="caution">
    <text evidence="1">The sequence shown here is derived from an EMBL/GenBank/DDBJ whole genome shotgun (WGS) entry which is preliminary data.</text>
</comment>
<protein>
    <recommendedName>
        <fullName evidence="3">2OG-Fe dioxygenase family protein</fullName>
    </recommendedName>
</protein>
<evidence type="ECO:0000313" key="2">
    <source>
        <dbReference type="Proteomes" id="UP001156670"/>
    </source>
</evidence>
<dbReference type="InterPro" id="IPR018724">
    <property type="entry name" value="2OG-Fe_dioxygenase"/>
</dbReference>